<dbReference type="AlphaFoldDB" id="U4US24"/>
<protein>
    <submittedName>
        <fullName evidence="2">Uncharacterized protein</fullName>
    </submittedName>
</protein>
<sequence length="108" mass="11479">MGKADKISDNMPGLSPQTEASKLLEQALMQMDGIISGSGSLTPHSPDYGFGSCPPNVREAATQLAAALQNATSPTPPDPQVAKVLLQWINQAIDRQKGARCLTEGYKR</sequence>
<feature type="non-terminal residue" evidence="2">
    <location>
        <position position="108"/>
    </location>
</feature>
<feature type="region of interest" description="Disordered" evidence="1">
    <location>
        <begin position="1"/>
        <end position="21"/>
    </location>
</feature>
<gene>
    <name evidence="2" type="ORF">D910_10176</name>
</gene>
<name>U4US24_DENPD</name>
<evidence type="ECO:0000313" key="3">
    <source>
        <dbReference type="Proteomes" id="UP000030742"/>
    </source>
</evidence>
<organism evidence="2 3">
    <name type="scientific">Dendroctonus ponderosae</name>
    <name type="common">Mountain pine beetle</name>
    <dbReference type="NCBI Taxonomy" id="77166"/>
    <lineage>
        <taxon>Eukaryota</taxon>
        <taxon>Metazoa</taxon>
        <taxon>Ecdysozoa</taxon>
        <taxon>Arthropoda</taxon>
        <taxon>Hexapoda</taxon>
        <taxon>Insecta</taxon>
        <taxon>Pterygota</taxon>
        <taxon>Neoptera</taxon>
        <taxon>Endopterygota</taxon>
        <taxon>Coleoptera</taxon>
        <taxon>Polyphaga</taxon>
        <taxon>Cucujiformia</taxon>
        <taxon>Curculionidae</taxon>
        <taxon>Scolytinae</taxon>
        <taxon>Dendroctonus</taxon>
    </lineage>
</organism>
<reference evidence="2 3" key="1">
    <citation type="journal article" date="2013" name="Genome Biol.">
        <title>Draft genome of the mountain pine beetle, Dendroctonus ponderosae Hopkins, a major forest pest.</title>
        <authorList>
            <person name="Keeling C.I."/>
            <person name="Yuen M.M."/>
            <person name="Liao N.Y."/>
            <person name="Docking T.R."/>
            <person name="Chan S.K."/>
            <person name="Taylor G.A."/>
            <person name="Palmquist D.L."/>
            <person name="Jackman S.D."/>
            <person name="Nguyen A."/>
            <person name="Li M."/>
            <person name="Henderson H."/>
            <person name="Janes J.K."/>
            <person name="Zhao Y."/>
            <person name="Pandoh P."/>
            <person name="Moore R."/>
            <person name="Sperling F.A."/>
            <person name="Huber D.P."/>
            <person name="Birol I."/>
            <person name="Jones S.J."/>
            <person name="Bohlmann J."/>
        </authorList>
    </citation>
    <scope>NUCLEOTIDE SEQUENCE</scope>
</reference>
<dbReference type="STRING" id="77166.U4US24"/>
<accession>U4US24</accession>
<evidence type="ECO:0000313" key="2">
    <source>
        <dbReference type="EMBL" id="ERL92870.1"/>
    </source>
</evidence>
<dbReference type="EMBL" id="KB632337">
    <property type="protein sequence ID" value="ERL92870.1"/>
    <property type="molecule type" value="Genomic_DNA"/>
</dbReference>
<evidence type="ECO:0000256" key="1">
    <source>
        <dbReference type="SAM" id="MobiDB-lite"/>
    </source>
</evidence>
<dbReference type="Proteomes" id="UP000030742">
    <property type="component" value="Unassembled WGS sequence"/>
</dbReference>
<proteinExistence type="predicted"/>